<dbReference type="PANTHER" id="PTHR33018">
    <property type="entry name" value="OS10G0338966 PROTEIN-RELATED"/>
    <property type="match status" value="1"/>
</dbReference>
<name>A0A5E4GIK8_PRUDU</name>
<evidence type="ECO:0000256" key="4">
    <source>
        <dbReference type="SAM" id="MobiDB-lite"/>
    </source>
</evidence>
<feature type="compositionally biased region" description="Polar residues" evidence="4">
    <location>
        <begin position="239"/>
        <end position="252"/>
    </location>
</feature>
<keyword evidence="3" id="KW-0378">Hydrolase</keyword>
<accession>A0A5E4GIK8</accession>
<dbReference type="InterPro" id="IPR038765">
    <property type="entry name" value="Papain-like_cys_pep_sf"/>
</dbReference>
<dbReference type="PANTHER" id="PTHR33018:SF31">
    <property type="entry name" value="TRANSPOSASE, PTTA_EN_SPM, PLANT"/>
    <property type="match status" value="1"/>
</dbReference>
<keyword evidence="2" id="KW-0645">Protease</keyword>
<sequence>STLASQFILPFANEKEKLKEPPQLYNFIEKSQWDAFVASSLSQDFEAMHSEQSQRREKCEYNHRLTRKGMLVWRINWKKPCPVKKSIDLCYGRRQEDKQGNIPDPKVAEKAKLIDDLKKQVSEGTLTVSGSNDVLTLALGTPEHGGRVRGVGAGVSPTQFFNFPRQNKICYKLKESVMEAVTEETKKMEARAKRSVLEAIRAKREILLKQFSQLIPNFDPNLLDKTPTTPITPIPRIPQEQSPKNPMSDKVSCSNVLQLEEDNPTNDADADAAENRQDETDLSKLDMLAHLLTLCQYVETKLKPAKETITVHMPEEVFGIEHDIWLLCEDILQFASMVEIGSIMIALYMRYLFDYLKMENMVNLVGLVDPGQVSSQSGTLSHRSKYLLDRLKNVDGDQFYLVPYNPGGHWVLIIVRPAKETMYYMDSLPNRSVDEDMRNIVNTQPTNVECGYYVMRFMRDIIHDAGLAYLRR</sequence>
<gene>
    <name evidence="6" type="ORF">ALMOND_2B023813</name>
</gene>
<feature type="non-terminal residue" evidence="6">
    <location>
        <position position="1"/>
    </location>
</feature>
<evidence type="ECO:0000256" key="1">
    <source>
        <dbReference type="ARBA" id="ARBA00005234"/>
    </source>
</evidence>
<dbReference type="PROSITE" id="PS50600">
    <property type="entry name" value="ULP_PROTEASE"/>
    <property type="match status" value="1"/>
</dbReference>
<dbReference type="OMA" id="DADENHQ"/>
<dbReference type="Gene3D" id="3.40.395.10">
    <property type="entry name" value="Adenoviral Proteinase, Chain A"/>
    <property type="match status" value="1"/>
</dbReference>
<dbReference type="GO" id="GO:0008234">
    <property type="term" value="F:cysteine-type peptidase activity"/>
    <property type="evidence" value="ECO:0007669"/>
    <property type="project" value="InterPro"/>
</dbReference>
<dbReference type="Proteomes" id="UP000327085">
    <property type="component" value="Chromosome 3"/>
</dbReference>
<reference evidence="7" key="1">
    <citation type="journal article" date="2020" name="Plant J.">
        <title>Transposons played a major role in the diversification between the closely related almond and peach genomes: results from the almond genome sequence.</title>
        <authorList>
            <person name="Alioto T."/>
            <person name="Alexiou K.G."/>
            <person name="Bardil A."/>
            <person name="Barteri F."/>
            <person name="Castanera R."/>
            <person name="Cruz F."/>
            <person name="Dhingra A."/>
            <person name="Duval H."/>
            <person name="Fernandez I Marti A."/>
            <person name="Frias L."/>
            <person name="Galan B."/>
            <person name="Garcia J.L."/>
            <person name="Howad W."/>
            <person name="Gomez-Garrido J."/>
            <person name="Gut M."/>
            <person name="Julca I."/>
            <person name="Morata J."/>
            <person name="Puigdomenech P."/>
            <person name="Ribeca P."/>
            <person name="Rubio Cabetas M.J."/>
            <person name="Vlasova A."/>
            <person name="Wirthensohn M."/>
            <person name="Garcia-Mas J."/>
            <person name="Gabaldon T."/>
            <person name="Casacuberta J.M."/>
            <person name="Arus P."/>
        </authorList>
    </citation>
    <scope>NUCLEOTIDE SEQUENCE [LARGE SCALE GENOMIC DNA]</scope>
    <source>
        <strain evidence="7">cv. Texas</strain>
    </source>
</reference>
<evidence type="ECO:0000313" key="7">
    <source>
        <dbReference type="Proteomes" id="UP000327085"/>
    </source>
</evidence>
<organism evidence="6 7">
    <name type="scientific">Prunus dulcis</name>
    <name type="common">Almond</name>
    <name type="synonym">Amygdalus dulcis</name>
    <dbReference type="NCBI Taxonomy" id="3755"/>
    <lineage>
        <taxon>Eukaryota</taxon>
        <taxon>Viridiplantae</taxon>
        <taxon>Streptophyta</taxon>
        <taxon>Embryophyta</taxon>
        <taxon>Tracheophyta</taxon>
        <taxon>Spermatophyta</taxon>
        <taxon>Magnoliopsida</taxon>
        <taxon>eudicotyledons</taxon>
        <taxon>Gunneridae</taxon>
        <taxon>Pentapetalae</taxon>
        <taxon>rosids</taxon>
        <taxon>fabids</taxon>
        <taxon>Rosales</taxon>
        <taxon>Rosaceae</taxon>
        <taxon>Amygdaloideae</taxon>
        <taxon>Amygdaleae</taxon>
        <taxon>Prunus</taxon>
    </lineage>
</organism>
<evidence type="ECO:0000259" key="5">
    <source>
        <dbReference type="PROSITE" id="PS50600"/>
    </source>
</evidence>
<dbReference type="EMBL" id="CABIKO010000835">
    <property type="protein sequence ID" value="VVA39705.1"/>
    <property type="molecule type" value="Genomic_DNA"/>
</dbReference>
<dbReference type="AlphaFoldDB" id="A0A5E4GIK8"/>
<dbReference type="InParanoid" id="A0A5E4GIK8"/>
<dbReference type="SUPFAM" id="SSF54001">
    <property type="entry name" value="Cysteine proteinases"/>
    <property type="match status" value="1"/>
</dbReference>
<evidence type="ECO:0000256" key="2">
    <source>
        <dbReference type="ARBA" id="ARBA00022670"/>
    </source>
</evidence>
<evidence type="ECO:0000256" key="3">
    <source>
        <dbReference type="ARBA" id="ARBA00022801"/>
    </source>
</evidence>
<evidence type="ECO:0000313" key="6">
    <source>
        <dbReference type="EMBL" id="VVA39705.1"/>
    </source>
</evidence>
<dbReference type="Gramene" id="VVA39705">
    <property type="protein sequence ID" value="VVA39705"/>
    <property type="gene ID" value="Prudul26B023813"/>
</dbReference>
<dbReference type="InterPro" id="IPR003653">
    <property type="entry name" value="Peptidase_C48_C"/>
</dbReference>
<protein>
    <submittedName>
        <fullName evidence="6">PREDICTED: PRUPE_6G193600</fullName>
    </submittedName>
</protein>
<dbReference type="GO" id="GO:0006508">
    <property type="term" value="P:proteolysis"/>
    <property type="evidence" value="ECO:0007669"/>
    <property type="project" value="UniProtKB-KW"/>
</dbReference>
<comment type="similarity">
    <text evidence="1">Belongs to the peptidase C48 family.</text>
</comment>
<feature type="domain" description="Ubiquitin-like protease family profile" evidence="5">
    <location>
        <begin position="324"/>
        <end position="461"/>
    </location>
</feature>
<proteinExistence type="inferred from homology"/>
<feature type="non-terminal residue" evidence="6">
    <location>
        <position position="472"/>
    </location>
</feature>
<feature type="region of interest" description="Disordered" evidence="4">
    <location>
        <begin position="223"/>
        <end position="252"/>
    </location>
</feature>